<evidence type="ECO:0000259" key="8">
    <source>
        <dbReference type="PROSITE" id="PS51314"/>
    </source>
</evidence>
<organism evidence="9 10">
    <name type="scientific">Pichia sorbitophila (strain ATCC MYA-4447 / BCRC 22081 / CBS 7064 / NBRC 10061 / NRRL Y-12695)</name>
    <name type="common">Hybrid yeast</name>
    <dbReference type="NCBI Taxonomy" id="559304"/>
    <lineage>
        <taxon>Eukaryota</taxon>
        <taxon>Fungi</taxon>
        <taxon>Dikarya</taxon>
        <taxon>Ascomycota</taxon>
        <taxon>Saccharomycotina</taxon>
        <taxon>Pichiomycetes</taxon>
        <taxon>Debaryomycetaceae</taxon>
        <taxon>Millerozyma</taxon>
    </lineage>
</organism>
<dbReference type="STRING" id="559304.G8YTE1"/>
<feature type="domain" description="VPS37 C-terminal" evidence="8">
    <location>
        <begin position="99"/>
        <end position="192"/>
    </location>
</feature>
<protein>
    <submittedName>
        <fullName evidence="9">Piso0_000216 protein</fullName>
    </submittedName>
</protein>
<gene>
    <name evidence="9" type="primary">Piso0_000216</name>
    <name evidence="9" type="ORF">GNLVRS01_PISO0B04621g</name>
</gene>
<dbReference type="EMBL" id="FO082058">
    <property type="protein sequence ID" value="CCE73192.1"/>
    <property type="molecule type" value="Genomic_DNA"/>
</dbReference>
<evidence type="ECO:0000256" key="5">
    <source>
        <dbReference type="ARBA" id="ARBA00022927"/>
    </source>
</evidence>
<accession>G8YTE1</accession>
<evidence type="ECO:0000256" key="1">
    <source>
        <dbReference type="ARBA" id="ARBA00004177"/>
    </source>
</evidence>
<evidence type="ECO:0000256" key="6">
    <source>
        <dbReference type="PROSITE-ProRule" id="PRU00646"/>
    </source>
</evidence>
<dbReference type="Gene3D" id="1.10.287.660">
    <property type="entry name" value="Helix hairpin bin"/>
    <property type="match status" value="1"/>
</dbReference>
<keyword evidence="4" id="KW-0967">Endosome</keyword>
<comment type="similarity">
    <text evidence="2">Belongs to the VPS37 family.</text>
</comment>
<evidence type="ECO:0000313" key="9">
    <source>
        <dbReference type="EMBL" id="CCE73192.1"/>
    </source>
</evidence>
<keyword evidence="5 6" id="KW-0653">Protein transport</keyword>
<dbReference type="InterPro" id="IPR029012">
    <property type="entry name" value="Helix_hairpin_bin_sf"/>
</dbReference>
<dbReference type="OMA" id="FCETLIG"/>
<dbReference type="PROSITE" id="PS51314">
    <property type="entry name" value="VPS37_C"/>
    <property type="match status" value="1"/>
</dbReference>
<dbReference type="Pfam" id="PF07200">
    <property type="entry name" value="Mod_r"/>
    <property type="match status" value="1"/>
</dbReference>
<dbReference type="eggNOG" id="ENOG502SBKC">
    <property type="taxonomic scope" value="Eukaryota"/>
</dbReference>
<dbReference type="GO" id="GO:0072666">
    <property type="term" value="P:establishment of protein localization to vacuole"/>
    <property type="evidence" value="ECO:0007669"/>
    <property type="project" value="UniProtKB-ARBA"/>
</dbReference>
<keyword evidence="3 6" id="KW-0813">Transport</keyword>
<comment type="subcellular location">
    <subcellularLocation>
        <location evidence="1">Endosome</location>
    </subcellularLocation>
</comment>
<dbReference type="GO" id="GO:0043162">
    <property type="term" value="P:ubiquitin-dependent protein catabolic process via the multivesicular body sorting pathway"/>
    <property type="evidence" value="ECO:0007669"/>
    <property type="project" value="UniProtKB-ARBA"/>
</dbReference>
<evidence type="ECO:0000256" key="3">
    <source>
        <dbReference type="ARBA" id="ARBA00022448"/>
    </source>
</evidence>
<sequence length="192" mass="21776">MSHRAKPLSTESLKALPLPRQLDILPPKLLEEFSSSPDLLRGYIKSLPAYQETQKAVSEIRTDQQKAFDSILQILDEYESTGNNIKQKLAELEALYPQFLSLQTTQYQLLAANFSRELLQRKYSALMRQTDAESRSLAHDLSSSGAGSSDYSTSDDGSLAARVAQFTGKRAEYHKRREKLFRWNEDRVAGFI</sequence>
<dbReference type="SUPFAM" id="SSF140111">
    <property type="entry name" value="Endosomal sorting complex assembly domain"/>
    <property type="match status" value="1"/>
</dbReference>
<dbReference type="Proteomes" id="UP000005222">
    <property type="component" value="Chromosome B"/>
</dbReference>
<evidence type="ECO:0000313" key="10">
    <source>
        <dbReference type="Proteomes" id="UP000005222"/>
    </source>
</evidence>
<evidence type="ECO:0000256" key="2">
    <source>
        <dbReference type="ARBA" id="ARBA00007617"/>
    </source>
</evidence>
<evidence type="ECO:0000256" key="7">
    <source>
        <dbReference type="SAM" id="MobiDB-lite"/>
    </source>
</evidence>
<keyword evidence="10" id="KW-1185">Reference proteome</keyword>
<dbReference type="GO" id="GO:0000813">
    <property type="term" value="C:ESCRT I complex"/>
    <property type="evidence" value="ECO:0007669"/>
    <property type="project" value="UniProtKB-ARBA"/>
</dbReference>
<feature type="region of interest" description="Disordered" evidence="7">
    <location>
        <begin position="137"/>
        <end position="156"/>
    </location>
</feature>
<reference evidence="9 10" key="1">
    <citation type="journal article" date="2012" name="G3 (Bethesda)">
        <title>Pichia sorbitophila, an interspecies yeast hybrid reveals early steps of genome resolution following polyploidization.</title>
        <authorList>
            <person name="Leh Louis V."/>
            <person name="Despons L."/>
            <person name="Friedrich A."/>
            <person name="Martin T."/>
            <person name="Durrens P."/>
            <person name="Casaregola S."/>
            <person name="Neuveglise C."/>
            <person name="Fairhead C."/>
            <person name="Marck C."/>
            <person name="Cruz J.A."/>
            <person name="Straub M.L."/>
            <person name="Kugler V."/>
            <person name="Sacerdot C."/>
            <person name="Uzunov Z."/>
            <person name="Thierry A."/>
            <person name="Weiss S."/>
            <person name="Bleykasten C."/>
            <person name="De Montigny J."/>
            <person name="Jacques N."/>
            <person name="Jung P."/>
            <person name="Lemaire M."/>
            <person name="Mallet S."/>
            <person name="Morel G."/>
            <person name="Richard G.F."/>
            <person name="Sarkar A."/>
            <person name="Savel G."/>
            <person name="Schacherer J."/>
            <person name="Seret M.L."/>
            <person name="Talla E."/>
            <person name="Samson G."/>
            <person name="Jubin C."/>
            <person name="Poulain J."/>
            <person name="Vacherie B."/>
            <person name="Barbe V."/>
            <person name="Pelletier E."/>
            <person name="Sherman D.J."/>
            <person name="Westhof E."/>
            <person name="Weissenbach J."/>
            <person name="Baret P.V."/>
            <person name="Wincker P."/>
            <person name="Gaillardin C."/>
            <person name="Dujon B."/>
            <person name="Souciet J.L."/>
        </authorList>
    </citation>
    <scope>NUCLEOTIDE SEQUENCE [LARGE SCALE GENOMIC DNA]</scope>
    <source>
        <strain evidence="10">ATCC MYA-4447 / BCRC 22081 / CBS 7064 / NBRC 10061 / NRRL Y-12695</strain>
    </source>
</reference>
<feature type="compositionally biased region" description="Low complexity" evidence="7">
    <location>
        <begin position="139"/>
        <end position="156"/>
    </location>
</feature>
<dbReference type="HOGENOM" id="CLU_1518435_0_0_1"/>
<dbReference type="InterPro" id="IPR009851">
    <property type="entry name" value="Mod_r"/>
</dbReference>
<proteinExistence type="inferred from homology"/>
<dbReference type="InParanoid" id="G8YTE1"/>
<evidence type="ECO:0000256" key="4">
    <source>
        <dbReference type="ARBA" id="ARBA00022753"/>
    </source>
</evidence>
<dbReference type="GO" id="GO:0006886">
    <property type="term" value="P:intracellular protein transport"/>
    <property type="evidence" value="ECO:0007669"/>
    <property type="project" value="UniProtKB-ARBA"/>
</dbReference>
<name>G8YTE1_PICSO</name>
<dbReference type="AlphaFoldDB" id="G8YTE1"/>
<dbReference type="OrthoDB" id="10260857at2759"/>
<dbReference type="InterPro" id="IPR037202">
    <property type="entry name" value="ESCRT_assembly_dom"/>
</dbReference>